<sequence>MSGGGSGGEDLETQGLDLIAQGLTGALGELRELGMVGEAGAGRGFSGIALSGLELGHEGLTGELRTFCDRWEWGVRALVDEGNTLARGTGMSAGTYYENEQYLEGTFKVVTNAAVGNPYASEEDVEKMGWGDIATSGRSTDFSKESFDQALSNSEQGWKDAARDVMTSHTLGPMGLNPGNLHTIAGVSDDRYDQYLDNTFGPSPEAHAEAAGQGNTGGDG</sequence>
<protein>
    <submittedName>
        <fullName evidence="2">Uncharacterized protein</fullName>
    </submittedName>
</protein>
<dbReference type="RefSeq" id="WP_345647607.1">
    <property type="nucleotide sequence ID" value="NZ_BAABEP010000021.1"/>
</dbReference>
<dbReference type="EMBL" id="BAABEP010000021">
    <property type="protein sequence ID" value="GAA3733802.1"/>
    <property type="molecule type" value="Genomic_DNA"/>
</dbReference>
<feature type="region of interest" description="Disordered" evidence="1">
    <location>
        <begin position="195"/>
        <end position="220"/>
    </location>
</feature>
<proteinExistence type="predicted"/>
<gene>
    <name evidence="2" type="ORF">GCM10023082_33930</name>
</gene>
<comment type="caution">
    <text evidence="2">The sequence shown here is derived from an EMBL/GenBank/DDBJ whole genome shotgun (WGS) entry which is preliminary data.</text>
</comment>
<reference evidence="3" key="1">
    <citation type="journal article" date="2019" name="Int. J. Syst. Evol. Microbiol.">
        <title>The Global Catalogue of Microorganisms (GCM) 10K type strain sequencing project: providing services to taxonomists for standard genome sequencing and annotation.</title>
        <authorList>
            <consortium name="The Broad Institute Genomics Platform"/>
            <consortium name="The Broad Institute Genome Sequencing Center for Infectious Disease"/>
            <person name="Wu L."/>
            <person name="Ma J."/>
        </authorList>
    </citation>
    <scope>NUCLEOTIDE SEQUENCE [LARGE SCALE GENOMIC DNA]</scope>
    <source>
        <strain evidence="3">JCM 30846</strain>
    </source>
</reference>
<evidence type="ECO:0000256" key="1">
    <source>
        <dbReference type="SAM" id="MobiDB-lite"/>
    </source>
</evidence>
<evidence type="ECO:0000313" key="3">
    <source>
        <dbReference type="Proteomes" id="UP001499884"/>
    </source>
</evidence>
<accession>A0ABP7FB26</accession>
<name>A0ABP7FB26_9ACTN</name>
<dbReference type="Proteomes" id="UP001499884">
    <property type="component" value="Unassembled WGS sequence"/>
</dbReference>
<organism evidence="2 3">
    <name type="scientific">Streptomyces tremellae</name>
    <dbReference type="NCBI Taxonomy" id="1124239"/>
    <lineage>
        <taxon>Bacteria</taxon>
        <taxon>Bacillati</taxon>
        <taxon>Actinomycetota</taxon>
        <taxon>Actinomycetes</taxon>
        <taxon>Kitasatosporales</taxon>
        <taxon>Streptomycetaceae</taxon>
        <taxon>Streptomyces</taxon>
    </lineage>
</organism>
<keyword evidence="3" id="KW-1185">Reference proteome</keyword>
<evidence type="ECO:0000313" key="2">
    <source>
        <dbReference type="EMBL" id="GAA3733802.1"/>
    </source>
</evidence>